<feature type="non-terminal residue" evidence="2">
    <location>
        <position position="46"/>
    </location>
</feature>
<reference evidence="2 3" key="1">
    <citation type="submission" date="2019-11" db="EMBL/GenBank/DDBJ databases">
        <title>Genome-resolved metagenomics to study the prevalence of co-infection and intraspecific heterogeneity among plant pathogen metapopulations.</title>
        <authorList>
            <person name="Newberry E."/>
            <person name="Bhandari R."/>
            <person name="Kemble J."/>
            <person name="Sikora E."/>
            <person name="Potnis N."/>
        </authorList>
    </citation>
    <scope>NUCLEOTIDE SEQUENCE [LARGE SCALE GENOMIC DNA]</scope>
    <source>
        <strain evidence="2">Xp_Tom_Tuscaloosa_18b</strain>
    </source>
</reference>
<feature type="region of interest" description="Disordered" evidence="1">
    <location>
        <begin position="1"/>
        <end position="23"/>
    </location>
</feature>
<sequence length="46" mass="4226">MTSTAVGPTPTAKPAAGPAPGPECPDVLIIGGGPAGCAAAIVLAQQ</sequence>
<evidence type="ECO:0000313" key="3">
    <source>
        <dbReference type="Proteomes" id="UP000471082"/>
    </source>
</evidence>
<evidence type="ECO:0000256" key="1">
    <source>
        <dbReference type="SAM" id="MobiDB-lite"/>
    </source>
</evidence>
<dbReference type="Proteomes" id="UP000471082">
    <property type="component" value="Unassembled WGS sequence"/>
</dbReference>
<dbReference type="EMBL" id="JAAGYU010002833">
    <property type="protein sequence ID" value="NEL81666.1"/>
    <property type="molecule type" value="Genomic_DNA"/>
</dbReference>
<dbReference type="Gene3D" id="3.50.50.60">
    <property type="entry name" value="FAD/NAD(P)-binding domain"/>
    <property type="match status" value="1"/>
</dbReference>
<accession>A0A7X5SD79</accession>
<evidence type="ECO:0000313" key="2">
    <source>
        <dbReference type="EMBL" id="NEL81666.1"/>
    </source>
</evidence>
<proteinExistence type="predicted"/>
<organism evidence="2 3">
    <name type="scientific">Xanthomonas perforans</name>
    <dbReference type="NCBI Taxonomy" id="442694"/>
    <lineage>
        <taxon>Bacteria</taxon>
        <taxon>Pseudomonadati</taxon>
        <taxon>Pseudomonadota</taxon>
        <taxon>Gammaproteobacteria</taxon>
        <taxon>Lysobacterales</taxon>
        <taxon>Lysobacteraceae</taxon>
        <taxon>Xanthomonas</taxon>
    </lineage>
</organism>
<gene>
    <name evidence="2" type="ORF">G3W61_35960</name>
</gene>
<dbReference type="InterPro" id="IPR036188">
    <property type="entry name" value="FAD/NAD-bd_sf"/>
</dbReference>
<dbReference type="SUPFAM" id="SSF51905">
    <property type="entry name" value="FAD/NAD(P)-binding domain"/>
    <property type="match status" value="1"/>
</dbReference>
<name>A0A7X5SD79_XANPE</name>
<protein>
    <submittedName>
        <fullName evidence="2">Hydroxylase</fullName>
    </submittedName>
</protein>
<dbReference type="AlphaFoldDB" id="A0A7X5SD79"/>
<comment type="caution">
    <text evidence="2">The sequence shown here is derived from an EMBL/GenBank/DDBJ whole genome shotgun (WGS) entry which is preliminary data.</text>
</comment>
<feature type="compositionally biased region" description="Low complexity" evidence="1">
    <location>
        <begin position="1"/>
        <end position="16"/>
    </location>
</feature>